<dbReference type="Proteomes" id="UP000601435">
    <property type="component" value="Unassembled WGS sequence"/>
</dbReference>
<evidence type="ECO:0000313" key="2">
    <source>
        <dbReference type="Proteomes" id="UP000601435"/>
    </source>
</evidence>
<protein>
    <submittedName>
        <fullName evidence="1">Uncharacterized protein</fullName>
    </submittedName>
</protein>
<sequence length="153" mass="17242">MKAAAARYGLKLLPLRTATPAVAASRRSFVYWPYPTSLRPPRTEHPWVDFATMQALEFGFMTPGRWFVIAQHNTPDLLIQASRVLCASDRLFTKTSCSGCSCLFISTHRATREPCCYRVLFFHADHRASPHCQVLYLVASPSYTSVSVREVIS</sequence>
<proteinExistence type="predicted"/>
<keyword evidence="2" id="KW-1185">Reference proteome</keyword>
<evidence type="ECO:0000313" key="1">
    <source>
        <dbReference type="EMBL" id="CAE7242762.1"/>
    </source>
</evidence>
<accession>A0A812L8T3</accession>
<dbReference type="EMBL" id="CAJNJA010009065">
    <property type="protein sequence ID" value="CAE7242762.1"/>
    <property type="molecule type" value="Genomic_DNA"/>
</dbReference>
<gene>
    <name evidence="1" type="ORF">SNEC2469_LOCUS4535</name>
</gene>
<reference evidence="1" key="1">
    <citation type="submission" date="2021-02" db="EMBL/GenBank/DDBJ databases">
        <authorList>
            <person name="Dougan E. K."/>
            <person name="Rhodes N."/>
            <person name="Thang M."/>
            <person name="Chan C."/>
        </authorList>
    </citation>
    <scope>NUCLEOTIDE SEQUENCE</scope>
</reference>
<organism evidence="1 2">
    <name type="scientific">Symbiodinium necroappetens</name>
    <dbReference type="NCBI Taxonomy" id="1628268"/>
    <lineage>
        <taxon>Eukaryota</taxon>
        <taxon>Sar</taxon>
        <taxon>Alveolata</taxon>
        <taxon>Dinophyceae</taxon>
        <taxon>Suessiales</taxon>
        <taxon>Symbiodiniaceae</taxon>
        <taxon>Symbiodinium</taxon>
    </lineage>
</organism>
<comment type="caution">
    <text evidence="1">The sequence shown here is derived from an EMBL/GenBank/DDBJ whole genome shotgun (WGS) entry which is preliminary data.</text>
</comment>
<dbReference type="OrthoDB" id="419141at2759"/>
<name>A0A812L8T3_9DINO</name>
<dbReference type="AlphaFoldDB" id="A0A812L8T3"/>